<evidence type="ECO:0000259" key="2">
    <source>
        <dbReference type="Pfam" id="PF07685"/>
    </source>
</evidence>
<dbReference type="GO" id="GO:0003824">
    <property type="term" value="F:catalytic activity"/>
    <property type="evidence" value="ECO:0007669"/>
    <property type="project" value="InterPro"/>
</dbReference>
<name>A0A3R5X430_9BACT</name>
<evidence type="ECO:0000313" key="3">
    <source>
        <dbReference type="EMBL" id="QAR33948.1"/>
    </source>
</evidence>
<dbReference type="InterPro" id="IPR011698">
    <property type="entry name" value="GATase_3"/>
</dbReference>
<dbReference type="Pfam" id="PF07685">
    <property type="entry name" value="GATase_3"/>
    <property type="match status" value="1"/>
</dbReference>
<dbReference type="EMBL" id="CP035108">
    <property type="protein sequence ID" value="QAR33948.1"/>
    <property type="molecule type" value="Genomic_DNA"/>
</dbReference>
<evidence type="ECO:0000256" key="1">
    <source>
        <dbReference type="ARBA" id="ARBA00022962"/>
    </source>
</evidence>
<keyword evidence="4" id="KW-1185">Reference proteome</keyword>
<feature type="domain" description="CobB/CobQ-like glutamine amidotransferase" evidence="2">
    <location>
        <begin position="211"/>
        <end position="326"/>
    </location>
</feature>
<reference evidence="3 4" key="1">
    <citation type="submission" date="2019-01" db="EMBL/GenBank/DDBJ databases">
        <title>Geovibrio thiophilus DSM 11263, complete genome.</title>
        <authorList>
            <person name="Spring S."/>
            <person name="Bunk B."/>
            <person name="Sproer C."/>
        </authorList>
    </citation>
    <scope>NUCLEOTIDE SEQUENCE [LARGE SCALE GENOMIC DNA]</scope>
    <source>
        <strain evidence="3 4">DSM 11263</strain>
    </source>
</reference>
<protein>
    <recommendedName>
        <fullName evidence="2">CobB/CobQ-like glutamine amidotransferase domain-containing protein</fullName>
    </recommendedName>
</protein>
<gene>
    <name evidence="3" type="ORF">EP073_11200</name>
</gene>
<dbReference type="AlphaFoldDB" id="A0A3R5X430"/>
<organism evidence="3 4">
    <name type="scientific">Geovibrio thiophilus</name>
    <dbReference type="NCBI Taxonomy" id="139438"/>
    <lineage>
        <taxon>Bacteria</taxon>
        <taxon>Pseudomonadati</taxon>
        <taxon>Deferribacterota</taxon>
        <taxon>Deferribacteres</taxon>
        <taxon>Deferribacterales</taxon>
        <taxon>Geovibrionaceae</taxon>
        <taxon>Geovibrio</taxon>
    </lineage>
</organism>
<evidence type="ECO:0000313" key="4">
    <source>
        <dbReference type="Proteomes" id="UP000287502"/>
    </source>
</evidence>
<accession>A0A3R5X430</accession>
<sequence length="402" mass="43574">MLNRSVPLVYKGFTFLICDEGGLVPLAAVLRRLTSGGESVFPFIPVPFSPRMSHTLCGAGVPADAFMLSLACGINAAYLMSLRLKAGKVPDSEDYEKAAARLEEISKSADYDRIALVLDSDCGEWGEELAGLICGGVFLCGSSVSVKAVWDKASDDLRALMKGALLSEKSWSFLSKPPLAVIAAVPENLPEAEILPDLCIFGNTDGVKTGVINLPFMTDCNDTAPFLMSMDFSVSLINEPHEADECNIIIVPSSENPRGDLLFLEKRGFDIKLKELFGKKSVVAFGTGFSMLGTRFSFESGSEAGIFSGLGLGDYESVVRGGKRLACSKFRFSGEKWLFHPISISGEYLFAGIPFHGETASEPVRNLLQMPLKLKPDFSEYIIADRALSVLSEKCIVRNNIF</sequence>
<dbReference type="OrthoDB" id="9808302at2"/>
<dbReference type="KEGG" id="gtl:EP073_11200"/>
<dbReference type="Proteomes" id="UP000287502">
    <property type="component" value="Chromosome"/>
</dbReference>
<proteinExistence type="predicted"/>
<keyword evidence="1" id="KW-0315">Glutamine amidotransferase</keyword>